<feature type="transmembrane region" description="Helical" evidence="1">
    <location>
        <begin position="97"/>
        <end position="120"/>
    </location>
</feature>
<keyword evidence="1" id="KW-0812">Transmembrane</keyword>
<accession>A0AAV4NKP2</accession>
<gene>
    <name evidence="2" type="ORF">CEXT_13851</name>
</gene>
<dbReference type="GO" id="GO:0016020">
    <property type="term" value="C:membrane"/>
    <property type="evidence" value="ECO:0007669"/>
    <property type="project" value="InterPro"/>
</dbReference>
<keyword evidence="1" id="KW-1133">Transmembrane helix</keyword>
<feature type="transmembrane region" description="Helical" evidence="1">
    <location>
        <begin position="53"/>
        <end position="77"/>
    </location>
</feature>
<sequence>MRVRLTEEMKFSPVPTEEGSSSSEIIINRDYLCGIGRFKPRWLQRFADPKKRFAFDSTVSGFILIADSISAAVLSLVVGYFGGKSTQTQNDCHWNDVSFSVSCFVSTLPYFIYGPSLHFLSRDILRSKKQELEYCNTEFKEEECNKSSQDADVASGHHFVSGEFVVRIWLHCLLYHRCSLFR</sequence>
<reference evidence="2 3" key="1">
    <citation type="submission" date="2021-06" db="EMBL/GenBank/DDBJ databases">
        <title>Caerostris extrusa draft genome.</title>
        <authorList>
            <person name="Kono N."/>
            <person name="Arakawa K."/>
        </authorList>
    </citation>
    <scope>NUCLEOTIDE SEQUENCE [LARGE SCALE GENOMIC DNA]</scope>
</reference>
<dbReference type="EMBL" id="BPLR01021012">
    <property type="protein sequence ID" value="GIX84900.1"/>
    <property type="molecule type" value="Genomic_DNA"/>
</dbReference>
<dbReference type="Pfam" id="PF03137">
    <property type="entry name" value="OATP"/>
    <property type="match status" value="1"/>
</dbReference>
<proteinExistence type="predicted"/>
<keyword evidence="1" id="KW-0472">Membrane</keyword>
<evidence type="ECO:0000313" key="3">
    <source>
        <dbReference type="Proteomes" id="UP001054945"/>
    </source>
</evidence>
<dbReference type="InterPro" id="IPR004156">
    <property type="entry name" value="OATP"/>
</dbReference>
<evidence type="ECO:0000256" key="1">
    <source>
        <dbReference type="SAM" id="Phobius"/>
    </source>
</evidence>
<keyword evidence="3" id="KW-1185">Reference proteome</keyword>
<evidence type="ECO:0000313" key="2">
    <source>
        <dbReference type="EMBL" id="GIX84900.1"/>
    </source>
</evidence>
<protein>
    <submittedName>
        <fullName evidence="2">Solute carrier organic anion transporter family member 5A1</fullName>
    </submittedName>
</protein>
<dbReference type="AlphaFoldDB" id="A0AAV4NKP2"/>
<organism evidence="2 3">
    <name type="scientific">Caerostris extrusa</name>
    <name type="common">Bark spider</name>
    <name type="synonym">Caerostris bankana</name>
    <dbReference type="NCBI Taxonomy" id="172846"/>
    <lineage>
        <taxon>Eukaryota</taxon>
        <taxon>Metazoa</taxon>
        <taxon>Ecdysozoa</taxon>
        <taxon>Arthropoda</taxon>
        <taxon>Chelicerata</taxon>
        <taxon>Arachnida</taxon>
        <taxon>Araneae</taxon>
        <taxon>Araneomorphae</taxon>
        <taxon>Entelegynae</taxon>
        <taxon>Araneoidea</taxon>
        <taxon>Araneidae</taxon>
        <taxon>Caerostris</taxon>
    </lineage>
</organism>
<comment type="caution">
    <text evidence="2">The sequence shown here is derived from an EMBL/GenBank/DDBJ whole genome shotgun (WGS) entry which is preliminary data.</text>
</comment>
<dbReference type="GO" id="GO:0055085">
    <property type="term" value="P:transmembrane transport"/>
    <property type="evidence" value="ECO:0007669"/>
    <property type="project" value="InterPro"/>
</dbReference>
<name>A0AAV4NKP2_CAEEX</name>
<dbReference type="Proteomes" id="UP001054945">
    <property type="component" value="Unassembled WGS sequence"/>
</dbReference>